<sequence length="301" mass="33138">MPLCYIAGVTNQSSNRPVLRFAPSPTGHLHLGHALSAFENERWAKASGGRLLLRIEDIDTTRCRPEFVAALLEDLAWLGLPFEPSPRRQSEHFDDYRQALDRLATMGLLYRSYASRAEIAAAVRQPGHPRDPDGTPLYPRAALAAMDDPARRDPAEPFALRLDMTAALAKAAALGLSLFWREQRAPRDQSAQPIPAGPERWGDVVLARKEFPASYHLAVVVDDALQGITHVVRGRDLYHATGLHRLLQALLGLPEPIYHHHDLLLGPDGEKLSKSARSTSLRALRADGATPADIKQMALMG</sequence>
<dbReference type="PANTHER" id="PTHR43311">
    <property type="entry name" value="GLUTAMATE--TRNA LIGASE"/>
    <property type="match status" value="1"/>
</dbReference>
<keyword evidence="5 7" id="KW-0067">ATP-binding</keyword>
<accession>A0A2S9QHU3</accession>
<dbReference type="InterPro" id="IPR049940">
    <property type="entry name" value="GluQ/Sye"/>
</dbReference>
<dbReference type="Gene3D" id="3.40.50.620">
    <property type="entry name" value="HUPs"/>
    <property type="match status" value="1"/>
</dbReference>
<dbReference type="InterPro" id="IPR020058">
    <property type="entry name" value="Glu/Gln-tRNA-synth_Ib_cat-dom"/>
</dbReference>
<protein>
    <submittedName>
        <fullName evidence="9">tRNA glutamyl-Q(34) synthetase GluQRS</fullName>
    </submittedName>
</protein>
<dbReference type="SUPFAM" id="SSF52374">
    <property type="entry name" value="Nucleotidylyl transferase"/>
    <property type="match status" value="1"/>
</dbReference>
<feature type="domain" description="Glutamyl/glutaminyl-tRNA synthetase class Ib catalytic" evidence="8">
    <location>
        <begin position="19"/>
        <end position="291"/>
    </location>
</feature>
<keyword evidence="10" id="KW-1185">Reference proteome</keyword>
<comment type="caution">
    <text evidence="9">The sequence shown here is derived from an EMBL/GenBank/DDBJ whole genome shotgun (WGS) entry which is preliminary data.</text>
</comment>
<dbReference type="AlphaFoldDB" id="A0A2S9QHU3"/>
<keyword evidence="2" id="KW-0479">Metal-binding</keyword>
<keyword evidence="1 7" id="KW-0436">Ligase</keyword>
<keyword evidence="3 7" id="KW-0547">Nucleotide-binding</keyword>
<evidence type="ECO:0000256" key="7">
    <source>
        <dbReference type="RuleBase" id="RU363037"/>
    </source>
</evidence>
<evidence type="ECO:0000313" key="9">
    <source>
        <dbReference type="EMBL" id="PRH88892.1"/>
    </source>
</evidence>
<dbReference type="InterPro" id="IPR014729">
    <property type="entry name" value="Rossmann-like_a/b/a_fold"/>
</dbReference>
<dbReference type="GO" id="GO:0004818">
    <property type="term" value="F:glutamate-tRNA ligase activity"/>
    <property type="evidence" value="ECO:0007669"/>
    <property type="project" value="TreeGrafter"/>
</dbReference>
<keyword evidence="4" id="KW-0862">Zinc</keyword>
<dbReference type="GO" id="GO:0005524">
    <property type="term" value="F:ATP binding"/>
    <property type="evidence" value="ECO:0007669"/>
    <property type="project" value="UniProtKB-KW"/>
</dbReference>
<dbReference type="EMBL" id="PUEJ01000002">
    <property type="protein sequence ID" value="PRH88892.1"/>
    <property type="molecule type" value="Genomic_DNA"/>
</dbReference>
<reference evidence="9 10" key="1">
    <citation type="submission" date="2018-02" db="EMBL/GenBank/DDBJ databases">
        <title>Whole genome sequencing of endophytic bacterium.</title>
        <authorList>
            <person name="Eedara R."/>
            <person name="Podile A.R."/>
        </authorList>
    </citation>
    <scope>NUCLEOTIDE SEQUENCE [LARGE SCALE GENOMIC DNA]</scope>
    <source>
        <strain evidence="9 10">RP1T</strain>
    </source>
</reference>
<evidence type="ECO:0000313" key="10">
    <source>
        <dbReference type="Proteomes" id="UP000237682"/>
    </source>
</evidence>
<dbReference type="Proteomes" id="UP000237682">
    <property type="component" value="Unassembled WGS sequence"/>
</dbReference>
<keyword evidence="6 7" id="KW-0030">Aminoacyl-tRNA synthetase</keyword>
<name>A0A2S9QHU3_9HYPH</name>
<evidence type="ECO:0000256" key="4">
    <source>
        <dbReference type="ARBA" id="ARBA00022833"/>
    </source>
</evidence>
<dbReference type="InterPro" id="IPR000924">
    <property type="entry name" value="Glu/Gln-tRNA-synth"/>
</dbReference>
<evidence type="ECO:0000256" key="5">
    <source>
        <dbReference type="ARBA" id="ARBA00022840"/>
    </source>
</evidence>
<evidence type="ECO:0000256" key="6">
    <source>
        <dbReference type="ARBA" id="ARBA00023146"/>
    </source>
</evidence>
<dbReference type="GO" id="GO:0006424">
    <property type="term" value="P:glutamyl-tRNA aminoacylation"/>
    <property type="evidence" value="ECO:0007669"/>
    <property type="project" value="TreeGrafter"/>
</dbReference>
<dbReference type="GO" id="GO:0005829">
    <property type="term" value="C:cytosol"/>
    <property type="evidence" value="ECO:0007669"/>
    <property type="project" value="TreeGrafter"/>
</dbReference>
<dbReference type="PRINTS" id="PR00987">
    <property type="entry name" value="TRNASYNTHGLU"/>
</dbReference>
<dbReference type="Pfam" id="PF00749">
    <property type="entry name" value="tRNA-synt_1c"/>
    <property type="match status" value="1"/>
</dbReference>
<keyword evidence="7" id="KW-0648">Protein biosynthesis</keyword>
<dbReference type="OrthoDB" id="9807503at2"/>
<evidence type="ECO:0000256" key="3">
    <source>
        <dbReference type="ARBA" id="ARBA00022741"/>
    </source>
</evidence>
<evidence type="ECO:0000256" key="1">
    <source>
        <dbReference type="ARBA" id="ARBA00022598"/>
    </source>
</evidence>
<comment type="similarity">
    <text evidence="7">Belongs to the class-I aminoacyl-tRNA synthetase family.</text>
</comment>
<organism evidence="9 10">
    <name type="scientific">Labrys okinawensis</name>
    <dbReference type="NCBI Taxonomy" id="346911"/>
    <lineage>
        <taxon>Bacteria</taxon>
        <taxon>Pseudomonadati</taxon>
        <taxon>Pseudomonadota</taxon>
        <taxon>Alphaproteobacteria</taxon>
        <taxon>Hyphomicrobiales</taxon>
        <taxon>Xanthobacteraceae</taxon>
        <taxon>Labrys</taxon>
    </lineage>
</organism>
<dbReference type="NCBIfam" id="NF004315">
    <property type="entry name" value="PRK05710.1-4"/>
    <property type="match status" value="1"/>
</dbReference>
<evidence type="ECO:0000259" key="8">
    <source>
        <dbReference type="Pfam" id="PF00749"/>
    </source>
</evidence>
<dbReference type="PROSITE" id="PS00178">
    <property type="entry name" value="AA_TRNA_LIGASE_I"/>
    <property type="match status" value="1"/>
</dbReference>
<dbReference type="PANTHER" id="PTHR43311:SF1">
    <property type="entry name" value="GLUTAMYL-Q TRNA(ASP) SYNTHETASE"/>
    <property type="match status" value="1"/>
</dbReference>
<gene>
    <name evidence="9" type="ORF">C5L14_06685</name>
</gene>
<dbReference type="InterPro" id="IPR001412">
    <property type="entry name" value="aa-tRNA-synth_I_CS"/>
</dbReference>
<evidence type="ECO:0000256" key="2">
    <source>
        <dbReference type="ARBA" id="ARBA00022723"/>
    </source>
</evidence>
<proteinExistence type="inferred from homology"/>